<reference evidence="2 4" key="1">
    <citation type="submission" date="2017-11" db="EMBL/GenBank/DDBJ databases">
        <title>Comparitive Functional Genomics of Dry Heat Resistant strains isolated from the Viking Spacecraft.</title>
        <authorList>
            <person name="Seuylemezian A."/>
            <person name="Cooper K."/>
            <person name="Vaishampayan P."/>
        </authorList>
    </citation>
    <scope>NUCLEOTIDE SEQUENCE [LARGE SCALE GENOMIC DNA]</scope>
    <source>
        <strain evidence="2 4">M4.6</strain>
    </source>
</reference>
<dbReference type="Proteomes" id="UP000234951">
    <property type="component" value="Unassembled WGS sequence"/>
</dbReference>
<comment type="caution">
    <text evidence="2">The sequence shown here is derived from an EMBL/GenBank/DDBJ whole genome shotgun (WGS) entry which is preliminary data.</text>
</comment>
<keyword evidence="1" id="KW-0812">Transmembrane</keyword>
<evidence type="ECO:0000313" key="2">
    <source>
        <dbReference type="EMBL" id="PLR80179.1"/>
    </source>
</evidence>
<dbReference type="EMBL" id="PGVD01000020">
    <property type="protein sequence ID" value="PLR98678.1"/>
    <property type="molecule type" value="Genomic_DNA"/>
</dbReference>
<proteinExistence type="predicted"/>
<evidence type="ECO:0000313" key="3">
    <source>
        <dbReference type="EMBL" id="PLR98678.1"/>
    </source>
</evidence>
<name>A0A2N5GHD4_9BACI</name>
<dbReference type="Proteomes" id="UP000235114">
    <property type="component" value="Unassembled WGS sequence"/>
</dbReference>
<protein>
    <submittedName>
        <fullName evidence="2">Uncharacterized protein</fullName>
    </submittedName>
</protein>
<dbReference type="EMBL" id="PGVA01000057">
    <property type="protein sequence ID" value="PLR80179.1"/>
    <property type="molecule type" value="Genomic_DNA"/>
</dbReference>
<dbReference type="RefSeq" id="WP_101579026.1">
    <property type="nucleotide sequence ID" value="NZ_PGVA01000057.1"/>
</dbReference>
<feature type="transmembrane region" description="Helical" evidence="1">
    <location>
        <begin position="30"/>
        <end position="49"/>
    </location>
</feature>
<gene>
    <name evidence="2" type="ORF">CU635_19440</name>
    <name evidence="3" type="ORF">CVD25_07095</name>
</gene>
<evidence type="ECO:0000313" key="5">
    <source>
        <dbReference type="Proteomes" id="UP000235114"/>
    </source>
</evidence>
<reference evidence="3 5" key="2">
    <citation type="submission" date="2017-12" db="EMBL/GenBank/DDBJ databases">
        <title>Comparative Functional Genomics of Dry Heat Resistant strains isolated from the Viking Spacecraft.</title>
        <authorList>
            <person name="Seuylemezian A."/>
            <person name="Cooper K."/>
            <person name="Vaishampayan P."/>
        </authorList>
    </citation>
    <scope>NUCLEOTIDE SEQUENCE [LARGE SCALE GENOMIC DNA]</scope>
    <source>
        <strain evidence="3 5">ATCC 29669</strain>
    </source>
</reference>
<evidence type="ECO:0000313" key="4">
    <source>
        <dbReference type="Proteomes" id="UP000234951"/>
    </source>
</evidence>
<accession>A0A2N5GHD4</accession>
<keyword evidence="1" id="KW-0472">Membrane</keyword>
<keyword evidence="5" id="KW-1185">Reference proteome</keyword>
<keyword evidence="1" id="KW-1133">Transmembrane helix</keyword>
<dbReference type="AlphaFoldDB" id="A0A2N5GHD4"/>
<sequence>MIRHILAVSIVVIIILLLERKNLKKATKITRTITIGILLISAALQVYILNNPDHVNPSMWLHFLLEPFDPIS</sequence>
<organism evidence="2 4">
    <name type="scientific">Bacillus canaveralius</name>
    <dbReference type="NCBI Taxonomy" id="1403243"/>
    <lineage>
        <taxon>Bacteria</taxon>
        <taxon>Bacillati</taxon>
        <taxon>Bacillota</taxon>
        <taxon>Bacilli</taxon>
        <taxon>Bacillales</taxon>
        <taxon>Bacillaceae</taxon>
        <taxon>Bacillus</taxon>
    </lineage>
</organism>
<evidence type="ECO:0000256" key="1">
    <source>
        <dbReference type="SAM" id="Phobius"/>
    </source>
</evidence>
<dbReference type="OrthoDB" id="2991520at2"/>